<evidence type="ECO:0008006" key="6">
    <source>
        <dbReference type="Google" id="ProtNLM"/>
    </source>
</evidence>
<evidence type="ECO:0000256" key="2">
    <source>
        <dbReference type="SAM" id="Phobius"/>
    </source>
</evidence>
<dbReference type="Proteomes" id="UP001372338">
    <property type="component" value="Unassembled WGS sequence"/>
</dbReference>
<comment type="similarity">
    <text evidence="1">Belongs to the caleosin family.</text>
</comment>
<reference evidence="4 5" key="1">
    <citation type="submission" date="2024-01" db="EMBL/GenBank/DDBJ databases">
        <title>The genomes of 5 underutilized Papilionoideae crops provide insights into root nodulation and disease resistanc.</title>
        <authorList>
            <person name="Yuan L."/>
        </authorList>
    </citation>
    <scope>NUCLEOTIDE SEQUENCE [LARGE SCALE GENOMIC DNA]</scope>
    <source>
        <strain evidence="4">ZHUSHIDOU_FW_LH</strain>
        <tissue evidence="4">Leaf</tissue>
    </source>
</reference>
<dbReference type="Pfam" id="PF05042">
    <property type="entry name" value="Caleosin"/>
    <property type="match status" value="1"/>
</dbReference>
<dbReference type="PANTHER" id="PTHR31495">
    <property type="entry name" value="PEROXYGENASE 3-RELATED"/>
    <property type="match status" value="1"/>
</dbReference>
<keyword evidence="2" id="KW-1133">Transmembrane helix</keyword>
<feature type="transmembrane region" description="Helical" evidence="2">
    <location>
        <begin position="51"/>
        <end position="72"/>
    </location>
</feature>
<dbReference type="GO" id="GO:0005509">
    <property type="term" value="F:calcium ion binding"/>
    <property type="evidence" value="ECO:0007669"/>
    <property type="project" value="TreeGrafter"/>
</dbReference>
<proteinExistence type="inferred from homology"/>
<accession>A0AAN9FER6</accession>
<comment type="caution">
    <text evidence="4">The sequence shown here is derived from an EMBL/GenBank/DDBJ whole genome shotgun (WGS) entry which is preliminary data.</text>
</comment>
<dbReference type="PANTHER" id="PTHR31495:SF1">
    <property type="entry name" value="INACTIVE PEROXYGENASE-LIKE PROTEIN-RELATED"/>
    <property type="match status" value="1"/>
</dbReference>
<dbReference type="EMBL" id="JAYWIO010000003">
    <property type="protein sequence ID" value="KAK7273890.1"/>
    <property type="molecule type" value="Genomic_DNA"/>
</dbReference>
<sequence length="201" mass="22878">MATLDNNKNQQGTVAENPIMANDQNVLQKHAAFFDRNHDGIVYPWETFQGFRAIGCGILLSTVAAIFINFGLSQKTRPGKFPSILLPIEVKNIQRGKHGSDSGAYDSEGRFVPSKFEEIFSKHARKHPNALTSDELMEMLKANRVPKDYKGWLASYTEWKILYVLAKDKDGLLQKETVRAVYDGSLFERMEKEHTEKKKNK</sequence>
<dbReference type="AlphaFoldDB" id="A0AAN9FER6"/>
<name>A0AAN9FER6_CROPI</name>
<keyword evidence="2" id="KW-0472">Membrane</keyword>
<keyword evidence="2" id="KW-0812">Transmembrane</keyword>
<keyword evidence="5" id="KW-1185">Reference proteome</keyword>
<evidence type="ECO:0000313" key="4">
    <source>
        <dbReference type="EMBL" id="KAK7273891.1"/>
    </source>
</evidence>
<dbReference type="InterPro" id="IPR007736">
    <property type="entry name" value="Caleosin-related"/>
</dbReference>
<dbReference type="EMBL" id="JAYWIO010000003">
    <property type="protein sequence ID" value="KAK7273891.1"/>
    <property type="molecule type" value="Genomic_DNA"/>
</dbReference>
<evidence type="ECO:0000313" key="5">
    <source>
        <dbReference type="Proteomes" id="UP001372338"/>
    </source>
</evidence>
<dbReference type="SUPFAM" id="SSF47473">
    <property type="entry name" value="EF-hand"/>
    <property type="match status" value="1"/>
</dbReference>
<protein>
    <recommendedName>
        <fullName evidence="6">Caleosin</fullName>
    </recommendedName>
</protein>
<dbReference type="InterPro" id="IPR011992">
    <property type="entry name" value="EF-hand-dom_pair"/>
</dbReference>
<evidence type="ECO:0000256" key="1">
    <source>
        <dbReference type="ARBA" id="ARBA00006765"/>
    </source>
</evidence>
<dbReference type="GO" id="GO:0004497">
    <property type="term" value="F:monooxygenase activity"/>
    <property type="evidence" value="ECO:0007669"/>
    <property type="project" value="TreeGrafter"/>
</dbReference>
<gene>
    <name evidence="3" type="ORF">RIF29_14955</name>
    <name evidence="4" type="ORF">RIF29_14956</name>
</gene>
<organism evidence="4 5">
    <name type="scientific">Crotalaria pallida</name>
    <name type="common">Smooth rattlebox</name>
    <name type="synonym">Crotalaria striata</name>
    <dbReference type="NCBI Taxonomy" id="3830"/>
    <lineage>
        <taxon>Eukaryota</taxon>
        <taxon>Viridiplantae</taxon>
        <taxon>Streptophyta</taxon>
        <taxon>Embryophyta</taxon>
        <taxon>Tracheophyta</taxon>
        <taxon>Spermatophyta</taxon>
        <taxon>Magnoliopsida</taxon>
        <taxon>eudicotyledons</taxon>
        <taxon>Gunneridae</taxon>
        <taxon>Pentapetalae</taxon>
        <taxon>rosids</taxon>
        <taxon>fabids</taxon>
        <taxon>Fabales</taxon>
        <taxon>Fabaceae</taxon>
        <taxon>Papilionoideae</taxon>
        <taxon>50 kb inversion clade</taxon>
        <taxon>genistoids sensu lato</taxon>
        <taxon>core genistoids</taxon>
        <taxon>Crotalarieae</taxon>
        <taxon>Crotalaria</taxon>
    </lineage>
</organism>
<evidence type="ECO:0000313" key="3">
    <source>
        <dbReference type="EMBL" id="KAK7273890.1"/>
    </source>
</evidence>